<dbReference type="Proteomes" id="UP000219688">
    <property type="component" value="Unassembled WGS sequence"/>
</dbReference>
<comment type="similarity">
    <text evidence="1">Belongs to the multicopper oxidase family.</text>
</comment>
<dbReference type="InterPro" id="IPR011706">
    <property type="entry name" value="Cu-oxidase_C"/>
</dbReference>
<dbReference type="GO" id="GO:0016491">
    <property type="term" value="F:oxidoreductase activity"/>
    <property type="evidence" value="ECO:0007669"/>
    <property type="project" value="InterPro"/>
</dbReference>
<feature type="domain" description="Plastocyanin-like" evidence="3">
    <location>
        <begin position="397"/>
        <end position="519"/>
    </location>
</feature>
<accession>A0A285VFS4</accession>
<evidence type="ECO:0000313" key="6">
    <source>
        <dbReference type="Proteomes" id="UP000219688"/>
    </source>
</evidence>
<feature type="region of interest" description="Disordered" evidence="2">
    <location>
        <begin position="517"/>
        <end position="544"/>
    </location>
</feature>
<organism evidence="5 6">
    <name type="scientific">Ornithinimicrobium cerasi</name>
    <dbReference type="NCBI Taxonomy" id="2248773"/>
    <lineage>
        <taxon>Bacteria</taxon>
        <taxon>Bacillati</taxon>
        <taxon>Actinomycetota</taxon>
        <taxon>Actinomycetes</taxon>
        <taxon>Micrococcales</taxon>
        <taxon>Ornithinimicrobiaceae</taxon>
        <taxon>Ornithinimicrobium</taxon>
    </lineage>
</organism>
<protein>
    <submittedName>
        <fullName evidence="5">Multicopper oxidase with three cupredoxin domains (Includes cell division protein FtsP and spore coat protein CotA)</fullName>
    </submittedName>
</protein>
<dbReference type="Pfam" id="PF07732">
    <property type="entry name" value="Cu-oxidase_3"/>
    <property type="match status" value="1"/>
</dbReference>
<feature type="domain" description="Plastocyanin-like" evidence="4">
    <location>
        <begin position="86"/>
        <end position="210"/>
    </location>
</feature>
<dbReference type="SUPFAM" id="SSF49503">
    <property type="entry name" value="Cupredoxins"/>
    <property type="match status" value="2"/>
</dbReference>
<dbReference type="Pfam" id="PF07731">
    <property type="entry name" value="Cu-oxidase_2"/>
    <property type="match status" value="1"/>
</dbReference>
<keyword evidence="5" id="KW-0946">Virion</keyword>
<evidence type="ECO:0000259" key="4">
    <source>
        <dbReference type="Pfam" id="PF07732"/>
    </source>
</evidence>
<dbReference type="InterPro" id="IPR008972">
    <property type="entry name" value="Cupredoxin"/>
</dbReference>
<dbReference type="PANTHER" id="PTHR48267:SF1">
    <property type="entry name" value="BILIRUBIN OXIDASE"/>
    <property type="match status" value="1"/>
</dbReference>
<evidence type="ECO:0000259" key="3">
    <source>
        <dbReference type="Pfam" id="PF07731"/>
    </source>
</evidence>
<evidence type="ECO:0000313" key="5">
    <source>
        <dbReference type="EMBL" id="SOC51986.1"/>
    </source>
</evidence>
<evidence type="ECO:0000256" key="2">
    <source>
        <dbReference type="SAM" id="MobiDB-lite"/>
    </source>
</evidence>
<keyword evidence="6" id="KW-1185">Reference proteome</keyword>
<dbReference type="PANTHER" id="PTHR48267">
    <property type="entry name" value="CUPREDOXIN SUPERFAMILY PROTEIN"/>
    <property type="match status" value="1"/>
</dbReference>
<dbReference type="GO" id="GO:0005507">
    <property type="term" value="F:copper ion binding"/>
    <property type="evidence" value="ECO:0007669"/>
    <property type="project" value="InterPro"/>
</dbReference>
<dbReference type="EMBL" id="OBQK01000001">
    <property type="protein sequence ID" value="SOC51986.1"/>
    <property type="molecule type" value="Genomic_DNA"/>
</dbReference>
<dbReference type="STRING" id="1122622.GCA_000421185_00215"/>
<gene>
    <name evidence="5" type="ORF">SAMN05421879_101376</name>
</gene>
<keyword evidence="5" id="KW-0131">Cell cycle</keyword>
<dbReference type="AlphaFoldDB" id="A0A285VFS4"/>
<sequence length="544" mass="61015">MEMTRRSVLTATGLGALGLVGYAGLTQPLGNEVLTKSASGLSDRNFPRAYQAAFRPLPKLAPYEVSWDDGVRVEKYSVSARAGMAQILPTMQTPVIGYNGMVPGPTISVDRGTRVHLRVRNKLEGLQYPDHEQHSHSSGLYLSTHLHGHASLPEFDGYADDRTAPGFCKDYVYENDQPARSIWYHDHATHLTTRNVYSGLAAQYHIHDEAERALLPQGEFDVAMTLSDIMFEADGRARFDDKDHSGLWGDVILVNGQPWPVMKVQRRVYRIRLLNGSISRSYKPYLSTGHAVHMVATDGGLMPATQSVTSWRHAPAERYEFLIDFTKYAPGTQVRLLNASNDKNVDFDHTNKIMAFQVTDAPVDTSDPTWKTIPQTLVPSDVMSLKTSQSSRTRYLQLKKSDVTNIWNINETTWADVIASGYTKVLADPALGAVEMWDLHTSSGGWFHPLHIHLVDFQIVSRNGRAPFAWERGPKDVAYVGPDEKVRVLMRFDREGRYMVHCHNLPHEDHDMMGQFRVGQPGDPDPHDPITAVEPCPDTYPEQL</sequence>
<name>A0A285VFS4_9MICO</name>
<evidence type="ECO:0000256" key="1">
    <source>
        <dbReference type="ARBA" id="ARBA00010609"/>
    </source>
</evidence>
<dbReference type="InterPro" id="IPR011707">
    <property type="entry name" value="Cu-oxidase-like_N"/>
</dbReference>
<keyword evidence="5" id="KW-0167">Capsid protein</keyword>
<reference evidence="6" key="1">
    <citation type="submission" date="2017-08" db="EMBL/GenBank/DDBJ databases">
        <authorList>
            <person name="Varghese N."/>
            <person name="Submissions S."/>
        </authorList>
    </citation>
    <scope>NUCLEOTIDE SEQUENCE [LARGE SCALE GENOMIC DNA]</scope>
    <source>
        <strain evidence="6">USBA17B2</strain>
    </source>
</reference>
<dbReference type="InterPro" id="IPR045087">
    <property type="entry name" value="Cu-oxidase_fam"/>
</dbReference>
<dbReference type="GO" id="GO:0051301">
    <property type="term" value="P:cell division"/>
    <property type="evidence" value="ECO:0007669"/>
    <property type="project" value="UniProtKB-KW"/>
</dbReference>
<dbReference type="Gene3D" id="2.60.40.420">
    <property type="entry name" value="Cupredoxins - blue copper proteins"/>
    <property type="match status" value="3"/>
</dbReference>
<keyword evidence="5" id="KW-0132">Cell division</keyword>
<proteinExistence type="inferred from homology"/>